<dbReference type="EMBL" id="MN739582">
    <property type="protein sequence ID" value="QHT14412.1"/>
    <property type="molecule type" value="Genomic_DNA"/>
</dbReference>
<name>A0A6C0DDC7_9ZZZZ</name>
<protein>
    <submittedName>
        <fullName evidence="1">Uncharacterized protein</fullName>
    </submittedName>
</protein>
<proteinExistence type="predicted"/>
<evidence type="ECO:0000313" key="1">
    <source>
        <dbReference type="EMBL" id="QHT14412.1"/>
    </source>
</evidence>
<dbReference type="AlphaFoldDB" id="A0A6C0DDC7"/>
<accession>A0A6C0DDC7</accession>
<sequence>MPVKLNGMPRIIYKGVPVWKSSNGDLFLYDPNSTDTILIGSETNGFLPNVAEICSQRIQDYRASLVERHRMQKK</sequence>
<reference evidence="1" key="1">
    <citation type="journal article" date="2020" name="Nature">
        <title>Giant virus diversity and host interactions through global metagenomics.</title>
        <authorList>
            <person name="Schulz F."/>
            <person name="Roux S."/>
            <person name="Paez-Espino D."/>
            <person name="Jungbluth S."/>
            <person name="Walsh D.A."/>
            <person name="Denef V.J."/>
            <person name="McMahon K.D."/>
            <person name="Konstantinidis K.T."/>
            <person name="Eloe-Fadrosh E.A."/>
            <person name="Kyrpides N.C."/>
            <person name="Woyke T."/>
        </authorList>
    </citation>
    <scope>NUCLEOTIDE SEQUENCE</scope>
    <source>
        <strain evidence="1">GVMAG-M-3300023174-137</strain>
    </source>
</reference>
<organism evidence="1">
    <name type="scientific">viral metagenome</name>
    <dbReference type="NCBI Taxonomy" id="1070528"/>
    <lineage>
        <taxon>unclassified sequences</taxon>
        <taxon>metagenomes</taxon>
        <taxon>organismal metagenomes</taxon>
    </lineage>
</organism>